<dbReference type="Gene3D" id="2.60.40.10">
    <property type="entry name" value="Immunoglobulins"/>
    <property type="match status" value="19"/>
</dbReference>
<feature type="domain" description="HYR" evidence="2">
    <location>
        <begin position="1295"/>
        <end position="1374"/>
    </location>
</feature>
<evidence type="ECO:0000256" key="1">
    <source>
        <dbReference type="ARBA" id="ARBA00022737"/>
    </source>
</evidence>
<evidence type="ECO:0000313" key="4">
    <source>
        <dbReference type="Proteomes" id="UP000266183"/>
    </source>
</evidence>
<feature type="domain" description="HYR" evidence="2">
    <location>
        <begin position="2106"/>
        <end position="2185"/>
    </location>
</feature>
<name>A0A385SVS1_9BACT</name>
<dbReference type="PANTHER" id="PTHR24273">
    <property type="entry name" value="FI04643P-RELATED"/>
    <property type="match status" value="1"/>
</dbReference>
<feature type="domain" description="HYR" evidence="2">
    <location>
        <begin position="555"/>
        <end position="638"/>
    </location>
</feature>
<evidence type="ECO:0000313" key="3">
    <source>
        <dbReference type="EMBL" id="AYB35054.1"/>
    </source>
</evidence>
<protein>
    <submittedName>
        <fullName evidence="3">HYR domain-containing protein</fullName>
    </submittedName>
</protein>
<feature type="domain" description="HYR" evidence="2">
    <location>
        <begin position="2025"/>
        <end position="2105"/>
    </location>
</feature>
<dbReference type="InterPro" id="IPR013783">
    <property type="entry name" value="Ig-like_fold"/>
</dbReference>
<keyword evidence="4" id="KW-1185">Reference proteome</keyword>
<dbReference type="Proteomes" id="UP000266183">
    <property type="component" value="Chromosome"/>
</dbReference>
<feature type="domain" description="HYR" evidence="2">
    <location>
        <begin position="229"/>
        <end position="308"/>
    </location>
</feature>
<dbReference type="InterPro" id="IPR003410">
    <property type="entry name" value="HYR_dom"/>
</dbReference>
<feature type="domain" description="HYR" evidence="2">
    <location>
        <begin position="885"/>
        <end position="964"/>
    </location>
</feature>
<feature type="domain" description="HYR" evidence="2">
    <location>
        <begin position="1946"/>
        <end position="2024"/>
    </location>
</feature>
<feature type="domain" description="HYR" evidence="2">
    <location>
        <begin position="1049"/>
        <end position="1130"/>
    </location>
</feature>
<feature type="domain" description="HYR" evidence="2">
    <location>
        <begin position="393"/>
        <end position="474"/>
    </location>
</feature>
<dbReference type="KEGG" id="chk:D4L85_32710"/>
<dbReference type="Pfam" id="PF13585">
    <property type="entry name" value="CHU_C"/>
    <property type="match status" value="1"/>
</dbReference>
<feature type="domain" description="HYR" evidence="2">
    <location>
        <begin position="1783"/>
        <end position="1866"/>
    </location>
</feature>
<feature type="domain" description="HYR" evidence="2">
    <location>
        <begin position="719"/>
        <end position="802"/>
    </location>
</feature>
<gene>
    <name evidence="3" type="ORF">D4L85_32710</name>
</gene>
<feature type="domain" description="HYR" evidence="2">
    <location>
        <begin position="1619"/>
        <end position="1702"/>
    </location>
</feature>
<dbReference type="InterPro" id="IPR026341">
    <property type="entry name" value="T9SS_type_B"/>
</dbReference>
<feature type="domain" description="HYR" evidence="2">
    <location>
        <begin position="1867"/>
        <end position="1945"/>
    </location>
</feature>
<feature type="domain" description="HYR" evidence="2">
    <location>
        <begin position="1459"/>
        <end position="1539"/>
    </location>
</feature>
<feature type="domain" description="HYR" evidence="2">
    <location>
        <begin position="965"/>
        <end position="1048"/>
    </location>
</feature>
<dbReference type="PROSITE" id="PS50825">
    <property type="entry name" value="HYR"/>
    <property type="match status" value="25"/>
</dbReference>
<organism evidence="3 4">
    <name type="scientific">Chryseolinea soli</name>
    <dbReference type="NCBI Taxonomy" id="2321403"/>
    <lineage>
        <taxon>Bacteria</taxon>
        <taxon>Pseudomonadati</taxon>
        <taxon>Bacteroidota</taxon>
        <taxon>Cytophagia</taxon>
        <taxon>Cytophagales</taxon>
        <taxon>Fulvivirgaceae</taxon>
        <taxon>Chryseolinea</taxon>
    </lineage>
</organism>
<feature type="domain" description="HYR" evidence="2">
    <location>
        <begin position="1540"/>
        <end position="1618"/>
    </location>
</feature>
<dbReference type="EMBL" id="CP032382">
    <property type="protein sequence ID" value="AYB35054.1"/>
    <property type="molecule type" value="Genomic_DNA"/>
</dbReference>
<feature type="domain" description="HYR" evidence="2">
    <location>
        <begin position="309"/>
        <end position="392"/>
    </location>
</feature>
<feature type="domain" description="HYR" evidence="2">
    <location>
        <begin position="146"/>
        <end position="228"/>
    </location>
</feature>
<dbReference type="OrthoDB" id="1121493at2"/>
<feature type="domain" description="HYR" evidence="2">
    <location>
        <begin position="1703"/>
        <end position="1782"/>
    </location>
</feature>
<reference evidence="4" key="1">
    <citation type="submission" date="2018-09" db="EMBL/GenBank/DDBJ databases">
        <title>Chryseolinea sp. KIS68-18 isolated from soil.</title>
        <authorList>
            <person name="Weon H.-Y."/>
            <person name="Kwon S.-W."/>
            <person name="Lee S.A."/>
        </authorList>
    </citation>
    <scope>NUCLEOTIDE SEQUENCE [LARGE SCALE GENOMIC DNA]</scope>
    <source>
        <strain evidence="4">KIS68-18</strain>
    </source>
</reference>
<feature type="domain" description="HYR" evidence="2">
    <location>
        <begin position="475"/>
        <end position="554"/>
    </location>
</feature>
<accession>A0A385SVS1</accession>
<feature type="domain" description="HYR" evidence="2">
    <location>
        <begin position="803"/>
        <end position="884"/>
    </location>
</feature>
<feature type="domain" description="HYR" evidence="2">
    <location>
        <begin position="1375"/>
        <end position="1458"/>
    </location>
</feature>
<dbReference type="NCBIfam" id="TIGR04131">
    <property type="entry name" value="Bac_Flav_CTERM"/>
    <property type="match status" value="1"/>
</dbReference>
<evidence type="ECO:0000259" key="2">
    <source>
        <dbReference type="PROSITE" id="PS50825"/>
    </source>
</evidence>
<dbReference type="RefSeq" id="WP_119758305.1">
    <property type="nucleotide sequence ID" value="NZ_CP032382.1"/>
</dbReference>
<dbReference type="PANTHER" id="PTHR24273:SF32">
    <property type="entry name" value="HYALIN"/>
    <property type="match status" value="1"/>
</dbReference>
<feature type="domain" description="HYR" evidence="2">
    <location>
        <begin position="639"/>
        <end position="718"/>
    </location>
</feature>
<feature type="domain" description="HYR" evidence="2">
    <location>
        <begin position="1131"/>
        <end position="1210"/>
    </location>
</feature>
<proteinExistence type="predicted"/>
<keyword evidence="1" id="KW-0677">Repeat</keyword>
<dbReference type="Pfam" id="PF02494">
    <property type="entry name" value="HYR"/>
    <property type="match status" value="25"/>
</dbReference>
<feature type="domain" description="HYR" evidence="2">
    <location>
        <begin position="1211"/>
        <end position="1294"/>
    </location>
</feature>
<sequence length="2281" mass="231820">MLSVDFVKRRKALFLGLLLVILGQWNVYGQGCSCPPITTCGCTVGLTKMTVQFTGLLGLTVDVQDGGGNIYTGLLLLPGSTFTVQSSAGAGNPFVGNQVTIRTTLLVLANINTSCTNQVKIGTTFGNFTVTGGESVGGAPICCLNMESTPPNFTSCPPNVDVPADASACGTNVTWTAPTVTDNCAVASVIPDHNPGDFFPVGTTVVKYTATDNYGNTQNCSFNVRVRDQTAPVFAGCPASFSVPVNPTTCNAVVNWTPPTATDNCDGAITPTSPSTSGTTLGLGPHTITYTAQDSEGNQSTCSFTVTVTDNTPPVLAGCPTDFSVAVNPVTCNAVVNWTAPTATDNCGGVITPTSPNVPGSTFALGPHTITYTANDGRGNQSTCSFVVTVTDNTAPVLAGCPTDFSVSVNPTTCDAVVNWTPPTATDNCAGSITPTSPDTPGATFALGTHTVTYTADDGNGNQSTCSFVVTVTDNTAPVFAGCPADFSVSVKPTTCDAVVNWTAPTATDNCVGPITPTSPDTPGATFALGPHTITYTADDGNGNQSTCSFVVTVTDNTAPVLVGCPADFSVSVNPTTCDAVVNWTPPTATDNCAGSITPTSPDAPGATFALGAHTITYTANDGNGNQSTCSFIVTVTDNTAPVLAGCPTDFSVSVNPTTCDAVVNWTPPTATDNCAVSITPTSPDAPGATFGLGAHTITYTADDGNGNQSTCSFVVTVTDNTAPVFAGCPTDFSVSVNPSTCDAIVNWTPPTATDNCAGPITPTSPDAPGATFALGAHTITYTADDGNGNQSTCSFVVTVTDNTAPVFAGCPADFSVSVNPTTCDAVVNWTPPTATDNCAGSIAPTSPDAPGATFALGAHTITYTADDGNGNLNTCSFVVTVTDNTAPVLAGCPTDFSVSVNPTTCDAVVNWTPPTATDNCAGSITPTSPDAPGATFALGAHTITYTADDGNGNQSTCSFVLTVTDNTAPVFAGCPADFSVSVNPATCDAVVNWTPPTATDNCVGSITPTSPDAPGATFALGAHTITYTADDGSGNLSTCSFIVTVTDNTAPVFAGCPADFSVAVDPATCDAIVNWTPPTATDNCAGSITPTSPDAPGATFALGAHTITYTADDGHGNLSTCSFVVNVTDNTAPVFAGCPADFSVSVNPTTCDAIVNWTPPTATDICAGSITPTSPDAPGATFALGAHTITYTADDGHGNLSTCSFVVTVTDNTAPVLVGCPTDFSVSTDPATCDAVVNWTPPTATDNCAGSVIPTSPDSPGATFTLGAHTITYTADDGHGNLSTCSFVVTVTDNTPPVLAGCPTDFSVSVDPATCDAIVNWTAPTATDNCAGALTPTSPDAPGATFALGVHTITYTADDGHGNLSTCSFIVTVTDNTPPVFAGCPADFSVSADPGSCDAVVNWTPPTATDNCAGSLVPTSPDAPGATFALGAHTITYTADDGHGNLSTCSFVVTVTDNTPPVFAGCPADFSVSVDPATCDAVVNWTPPTATDNCGPLTPTSPDAPGATFALGVHTITYTADDGHGNQSTCSFIVTVTDDTPPIFAGCPADFSVSVDPATCDAVVNWTPPTATDNCGPITPTSPDAPGATFALGTHTIAYTADDGHGNQSTCSFIVTVTDNTPPVFSGCPADFSVPVDPATCNAVVTWTPPTATDNCAGSITPTSPDAPGATFALGAHIITYTADDGHGNQNTCSFTVTVTDGTKPVFTNCPANISLPTDVTSCTAVATWVLPTVTDNCDATPGLSSNFNSGDAFTVGVHTVTYEATDAAGNKETCSFTVTVEDHINPTFTSCPSNIVASASATSCDATVSWVALTAGDNCTATPAVTSNFNPGDVFPIGVTTVTYTATDVAGNTTTCSFSVTVNDNTAPVFTGCPTAVTVAADASCQAVATWNPPVAKDNCSFTLTSNHNPGETFPQGTTPVIYTATDPAGNVTTCSFNVIVRDAIAPVFSNCPVDFTVAVGAGCGANVNWIAPAVTDNCTGTLTLTSDHAPGDFFAAGTTTVTYKATDVAGNVATCSFAVTVEDTTPPVFQNCPAQISVAADNSCGAVVNWTSPTASDNCSVSVVSTHQPGERFDIGTVEVVYTATDIYGNASVCRFNVTVRNEELPTFAGCPSDVYARCGESGQVVVSWEPPTATTRCGDLSLTGSHEPGETFSVGTTPVVYTAANDAGKTITCNFNVIVDYEELEIEVTKVVTPDGDGQNDDWIVVNIEKFARNKVLVLDRWGSVIYQASGYNNSTMVWNGVSSNGVQVPTGTYYYVIEVDFLQKHLKKSGFIELLR</sequence>